<evidence type="ECO:0000313" key="1">
    <source>
        <dbReference type="EMBL" id="MBC2473414.1"/>
    </source>
</evidence>
<evidence type="ECO:0000313" key="2">
    <source>
        <dbReference type="EMBL" id="OOM66066.1"/>
    </source>
</evidence>
<dbReference type="Proteomes" id="UP000190973">
    <property type="component" value="Unassembled WGS sequence"/>
</dbReference>
<dbReference type="Proteomes" id="UP001194098">
    <property type="component" value="Unassembled WGS sequence"/>
</dbReference>
<name>A0A1S8SKJ5_CLOBE</name>
<reference evidence="2 3" key="1">
    <citation type="submission" date="2016-05" db="EMBL/GenBank/DDBJ databases">
        <title>Microbial solvent formation.</title>
        <authorList>
            <person name="Poehlein A."/>
            <person name="Montoya Solano J.D."/>
            <person name="Flitsch S."/>
            <person name="Krabben P."/>
            <person name="Duerre P."/>
            <person name="Daniel R."/>
        </authorList>
    </citation>
    <scope>NUCLEOTIDE SEQUENCE [LARGE SCALE GENOMIC DNA]</scope>
    <source>
        <strain evidence="2 3">DSM 53</strain>
    </source>
</reference>
<dbReference type="Pfam" id="PF13835">
    <property type="entry name" value="DUF4194"/>
    <property type="match status" value="1"/>
</dbReference>
<proteinExistence type="predicted"/>
<dbReference type="RefSeq" id="WP_077836964.1">
    <property type="nucleotide sequence ID" value="NZ_JABAGV010000002.1"/>
</dbReference>
<protein>
    <submittedName>
        <fullName evidence="1">DUF4194 domain-containing protein</fullName>
    </submittedName>
</protein>
<evidence type="ECO:0000313" key="3">
    <source>
        <dbReference type="Proteomes" id="UP000190973"/>
    </source>
</evidence>
<dbReference type="EMBL" id="LZZI01000001">
    <property type="protein sequence ID" value="OOM66066.1"/>
    <property type="molecule type" value="Genomic_DNA"/>
</dbReference>
<sequence length="201" mass="23616">MIYDSLSIKEKDEFKRVCNKLLSYCLICKQKEDTKKDYYFAEGHKDAINEYFEPLGFELEINKSIKAAQLINKFGNNKISLKLIDSITLLILRILYQEKMQELSLSQVVIVEIEEIQSRFMALGFKDRLMDKTLLRHALRTLKKFNIIETLDRDITLSDARIIVYPTIQMIVRSENITSIYEKLETYKRKGVKDDEEVNGD</sequence>
<dbReference type="EMBL" id="JABAGV010000002">
    <property type="protein sequence ID" value="MBC2473414.1"/>
    <property type="molecule type" value="Genomic_DNA"/>
</dbReference>
<dbReference type="InterPro" id="IPR025449">
    <property type="entry name" value="JetB"/>
</dbReference>
<reference evidence="1" key="3">
    <citation type="journal article" date="2022" name="Nat. Biotechnol.">
        <title>Carbon-negative production of acetone and isopropanol by gas fermentation at industrial pilot scale.</title>
        <authorList>
            <person name="Liew F.E."/>
            <person name="Nogle R."/>
            <person name="Abdalla T."/>
            <person name="Rasor B.J."/>
            <person name="Canter C."/>
            <person name="Jensen R.O."/>
            <person name="Wang L."/>
            <person name="Strutz J."/>
            <person name="Chirania P."/>
            <person name="De Tissera S."/>
            <person name="Mueller A.P."/>
            <person name="Ruan Z."/>
            <person name="Gao A."/>
            <person name="Tran L."/>
            <person name="Engle N.L."/>
            <person name="Bromley J.C."/>
            <person name="Daniell J."/>
            <person name="Conrado R."/>
            <person name="Tschaplinski T.J."/>
            <person name="Giannone R.J."/>
            <person name="Hettich R.L."/>
            <person name="Karim A.S."/>
            <person name="Simpson S.D."/>
            <person name="Brown S.D."/>
            <person name="Leang C."/>
            <person name="Jewett M.C."/>
            <person name="Kopke M."/>
        </authorList>
    </citation>
    <scope>NUCLEOTIDE SEQUENCE</scope>
    <source>
        <strain evidence="1">DJ015</strain>
    </source>
</reference>
<comment type="caution">
    <text evidence="2">The sequence shown here is derived from an EMBL/GenBank/DDBJ whole genome shotgun (WGS) entry which is preliminary data.</text>
</comment>
<gene>
    <name evidence="2" type="ORF">CLBCK_00220</name>
    <name evidence="1" type="ORF">HGI39_01560</name>
</gene>
<accession>A0A1S8SKJ5</accession>
<organism evidence="2 3">
    <name type="scientific">Clostridium beijerinckii</name>
    <name type="common">Clostridium MP</name>
    <dbReference type="NCBI Taxonomy" id="1520"/>
    <lineage>
        <taxon>Bacteria</taxon>
        <taxon>Bacillati</taxon>
        <taxon>Bacillota</taxon>
        <taxon>Clostridia</taxon>
        <taxon>Eubacteriales</taxon>
        <taxon>Clostridiaceae</taxon>
        <taxon>Clostridium</taxon>
    </lineage>
</organism>
<dbReference type="AlphaFoldDB" id="A0A1S8SKJ5"/>
<reference evidence="1" key="2">
    <citation type="submission" date="2020-04" db="EMBL/GenBank/DDBJ databases">
        <authorList>
            <person name="Brown S."/>
        </authorList>
    </citation>
    <scope>NUCLEOTIDE SEQUENCE</scope>
    <source>
        <strain evidence="1">DJ015</strain>
    </source>
</reference>